<dbReference type="EMBL" id="CAJJDM010000163">
    <property type="protein sequence ID" value="CAD8114150.1"/>
    <property type="molecule type" value="Genomic_DNA"/>
</dbReference>
<organism evidence="1 2">
    <name type="scientific">Paramecium primaurelia</name>
    <dbReference type="NCBI Taxonomy" id="5886"/>
    <lineage>
        <taxon>Eukaryota</taxon>
        <taxon>Sar</taxon>
        <taxon>Alveolata</taxon>
        <taxon>Ciliophora</taxon>
        <taxon>Intramacronucleata</taxon>
        <taxon>Oligohymenophorea</taxon>
        <taxon>Peniculida</taxon>
        <taxon>Parameciidae</taxon>
        <taxon>Paramecium</taxon>
    </lineage>
</organism>
<protein>
    <submittedName>
        <fullName evidence="1">Uncharacterized protein</fullName>
    </submittedName>
</protein>
<comment type="caution">
    <text evidence="1">The sequence shown here is derived from an EMBL/GenBank/DDBJ whole genome shotgun (WGS) entry which is preliminary data.</text>
</comment>
<name>A0A8S1QHY9_PARPR</name>
<sequence>MDKTQNLNIIFKDSIFDSNMLIITRLSTLLFKNFSFQKDKIKDSASTIVVSLQQGDLKIVNSIFIQNIVTNSTDSILRIKAASIDYKHILLQQQYHFLQQHEQKSANFQLSNEQDLTITFPINSKKQKWNLGCFQDYFEQSNDFQPQIKALQIQKIHNFTILKLPYDVLHILQAVAFILMHNQQHQNQQIFVKFFSRREGGGLYIIPSSQNNEISMKQLKISNCFSIQNTFFSFQYLNLEQVKFNINLNQIDFTQTEKVFFTLLELPIILEFDTIRSNNPIIMVKYEHQDCELQLLSNSHIESNQNRNIGIINSSFQDASLIKITLINCYFIFIISGSKWRNLVSEFILIKYTRNLEPSKKSCFLKDQEFHQQSYQIIQSHQYQSNLSIQCKVNATPTVELNLIELDTSWQHLQIKCNLKKIYEKRIIILSLLKFKKQMKIIKQYVNLQFKVYQLYQMFGWTDYVFGYTGFFSIISQWNENALNTEMIFTNPNERQLQQHDYTKLTLSLNHQVKIIDSLFFNNSAIFGGSLFIVEAQVVIQNSRFQHNSSIVGGAVYDYSNSANLFIFVSFYIENIVQMAGGIFVHQQSIQQTIQLDLIILNNTSSTFSQDIFESPRSLTLSIDTGKTFLKKKVIQKTTTKVIEQIEINPYNILGYSQKENVLTLENSKLIPYNLTFRIIPLNKFNQQLKKLPDSFCIISHYVLNLSNNTILTQFKVHYQKLEYNLIKIPKILAQIIQLSIFILLQIKILFQFQQQIEILLKFPNLIPNHQTKLPIALLITTQLLKLKHSNAKQENI</sequence>
<reference evidence="1" key="1">
    <citation type="submission" date="2021-01" db="EMBL/GenBank/DDBJ databases">
        <authorList>
            <consortium name="Genoscope - CEA"/>
            <person name="William W."/>
        </authorList>
    </citation>
    <scope>NUCLEOTIDE SEQUENCE</scope>
</reference>
<dbReference type="Proteomes" id="UP000688137">
    <property type="component" value="Unassembled WGS sequence"/>
</dbReference>
<accession>A0A8S1QHY9</accession>
<gene>
    <name evidence="1" type="ORF">PPRIM_AZ9-3.1.T1580051</name>
</gene>
<keyword evidence="2" id="KW-1185">Reference proteome</keyword>
<evidence type="ECO:0000313" key="2">
    <source>
        <dbReference type="Proteomes" id="UP000688137"/>
    </source>
</evidence>
<dbReference type="PANTHER" id="PTHR11319">
    <property type="entry name" value="G PROTEIN-COUPLED RECEPTOR-RELATED"/>
    <property type="match status" value="1"/>
</dbReference>
<dbReference type="AlphaFoldDB" id="A0A8S1QHY9"/>
<evidence type="ECO:0000313" key="1">
    <source>
        <dbReference type="EMBL" id="CAD8114150.1"/>
    </source>
</evidence>
<proteinExistence type="predicted"/>
<dbReference type="PANTHER" id="PTHR11319:SF35">
    <property type="entry name" value="OUTER MEMBRANE PROTEIN PMPC-RELATED"/>
    <property type="match status" value="1"/>
</dbReference>